<gene>
    <name evidence="2" type="ORF">OUZ56_020823</name>
</gene>
<evidence type="ECO:0000256" key="1">
    <source>
        <dbReference type="SAM" id="MobiDB-lite"/>
    </source>
</evidence>
<evidence type="ECO:0008006" key="4">
    <source>
        <dbReference type="Google" id="ProtNLM"/>
    </source>
</evidence>
<dbReference type="EMBL" id="JAOYFB010000003">
    <property type="protein sequence ID" value="KAK4011705.1"/>
    <property type="molecule type" value="Genomic_DNA"/>
</dbReference>
<dbReference type="Proteomes" id="UP001234178">
    <property type="component" value="Unassembled WGS sequence"/>
</dbReference>
<dbReference type="InterPro" id="IPR027417">
    <property type="entry name" value="P-loop_NTPase"/>
</dbReference>
<proteinExistence type="predicted"/>
<protein>
    <recommendedName>
        <fullName evidence="4">NACHT domain-containing protein</fullName>
    </recommendedName>
</protein>
<evidence type="ECO:0000313" key="2">
    <source>
        <dbReference type="EMBL" id="KAK4011705.1"/>
    </source>
</evidence>
<accession>A0ABQ9ZFJ7</accession>
<dbReference type="PANTHER" id="PTHR46312">
    <property type="entry name" value="NACHT DOMAIN-CONTAINING PROTEIN"/>
    <property type="match status" value="1"/>
</dbReference>
<feature type="compositionally biased region" description="Polar residues" evidence="1">
    <location>
        <begin position="24"/>
        <end position="40"/>
    </location>
</feature>
<reference evidence="2 3" key="1">
    <citation type="journal article" date="2023" name="Nucleic Acids Res.">
        <title>The hologenome of Daphnia magna reveals possible DNA methylation and microbiome-mediated evolution of the host genome.</title>
        <authorList>
            <person name="Chaturvedi A."/>
            <person name="Li X."/>
            <person name="Dhandapani V."/>
            <person name="Marshall H."/>
            <person name="Kissane S."/>
            <person name="Cuenca-Cambronero M."/>
            <person name="Asole G."/>
            <person name="Calvet F."/>
            <person name="Ruiz-Romero M."/>
            <person name="Marangio P."/>
            <person name="Guigo R."/>
            <person name="Rago D."/>
            <person name="Mirbahai L."/>
            <person name="Eastwood N."/>
            <person name="Colbourne J.K."/>
            <person name="Zhou J."/>
            <person name="Mallon E."/>
            <person name="Orsini L."/>
        </authorList>
    </citation>
    <scope>NUCLEOTIDE SEQUENCE [LARGE SCALE GENOMIC DNA]</scope>
    <source>
        <strain evidence="2">LRV0_1</strain>
    </source>
</reference>
<dbReference type="PANTHER" id="PTHR46312:SF2">
    <property type="entry name" value="NUCLEOTIDE-BINDING OLIGOMERIZATION DOMAIN-CONTAINING PROTEIN 2-LIKE"/>
    <property type="match status" value="1"/>
</dbReference>
<dbReference type="Gene3D" id="3.40.50.300">
    <property type="entry name" value="P-loop containing nucleotide triphosphate hydrolases"/>
    <property type="match status" value="1"/>
</dbReference>
<comment type="caution">
    <text evidence="2">The sequence shown here is derived from an EMBL/GenBank/DDBJ whole genome shotgun (WGS) entry which is preliminary data.</text>
</comment>
<name>A0ABQ9ZFJ7_9CRUS</name>
<organism evidence="2 3">
    <name type="scientific">Daphnia magna</name>
    <dbReference type="NCBI Taxonomy" id="35525"/>
    <lineage>
        <taxon>Eukaryota</taxon>
        <taxon>Metazoa</taxon>
        <taxon>Ecdysozoa</taxon>
        <taxon>Arthropoda</taxon>
        <taxon>Crustacea</taxon>
        <taxon>Branchiopoda</taxon>
        <taxon>Diplostraca</taxon>
        <taxon>Cladocera</taxon>
        <taxon>Anomopoda</taxon>
        <taxon>Daphniidae</taxon>
        <taxon>Daphnia</taxon>
    </lineage>
</organism>
<keyword evidence="3" id="KW-1185">Reference proteome</keyword>
<feature type="compositionally biased region" description="Basic and acidic residues" evidence="1">
    <location>
        <begin position="1"/>
        <end position="13"/>
    </location>
</feature>
<evidence type="ECO:0000313" key="3">
    <source>
        <dbReference type="Proteomes" id="UP001234178"/>
    </source>
</evidence>
<feature type="region of interest" description="Disordered" evidence="1">
    <location>
        <begin position="1"/>
        <end position="40"/>
    </location>
</feature>
<sequence length="2012" mass="231535">MTNKRDKLNKDSGRSSPVKKTRKNLANATQTPPLAGASSSVLEEAPEVAQGLRKTNHGVIFQLKLLMLFLIRGIRAGHAFRLGTEMEDIGGKFDDIIFQYEVDDGGKRQVNRYLQAKHKQDESTKITAGQLFNETEGDFSLLKYFSSYCGILSRGDDIQDCIICTNIGFNSENLLKKGIQLITVNTDDGMFKFRRHPVARYKIKIAPGHAFWGKLRQVNVEEPATKLKRNATDNEINSFFDKLVFVVNTPNEVHLGNLLTEEVGEYYKLNKADFQSDFILRNMLDWFKLKKSEFLTSKQGQQILQQGKQKLTSLRMTSVSINYQTKLQETIEFNAAAIDDMKEKLKTLLNSPNKIERIRTAFPKRTAVKVSAALKTLEKFKRDDSYLMSSSKGLNTTSASDKDAFKLEHQLLVVVCKDGHAEHDSYYENLIGDNQTQLKNKKVIILCHDGVGTRDDLKFTQLSDNCMEKLLDKEVSFQGTVQTVRDLIRNGNQEEVIDDNSMEELLVGKKVVNIPLHDFVPAFDEELYIEREIILPFDDTFFDELVDETDCTRDELLGKLKVTVKNNIEWFVYGREKEELWHKINKIFEKRCQSTDSAWLDNKIPEIDLTPLEEWENRIVVVSDVAGTGKSTMLSNYYRKMRNEKPDNWIIKMDLVDHIGALRQFNSGEVDQQVEAIKFFIANIPNVRESPFAQSLLRHKLQTGDGIVVMLDGFDEIDIQCQDKCISLIKAIRLTNLNALYITTRPHLNGKLQDSLFQLAYTLRDFSQEDQINYLSGYWKKQLKVNADAEVRSIATSIVEHLSKSLKGNERSFIGIPLQCHIVADCFESQVDDIIQNGCNLEALLKDLDSNLNLDTLYERLFKKKREIYRQEKAKVQQVDNHILHNSLEDHMECLEIYLRDLAVKTIVSDQTHIDCLLGKSNESAATIEQQHKKREEGSVCFGLLTLNRKGEFQFLHSTYAEYLMANYLYGGFRLDEDLRNKLLDKKPTRELIGSEILVGLQYQGVQLFIDFMLYEMVNHEKWHVIRRVGTDPNFNFPSRFTDFTNELYSVCIQKRSANALMVAVERYHANIFEILCTFADLTLEKYQILQLIKPLFRHVDSGMQFKPSKRNLLAFFWERKLDGFQRLLGWHDGKHADYTSLIAKAIYVYAPYLSIQDPQSEKDLKKQKEFFSKLLEFMLQNRSTVEKYITQWPKQYRSLFDDWHLVLTSFLRYEYYNSLLEPLVRLVLQTTSDSALVLIVNVAFHNHKDDFEQAKVEKLSSVLIEMERTDVLAQLPREMLVSAPEAFNFVYKYHQLCDRKKWLPEKESDVMTQLNTMAFQGETTAVQDILRKVSKDLNSDTPETRKMAKDIVHYMTYRCGTNPYTLTYLAAVCGQEEMFRVMLQFVNEVLPDDELQTALISKNGFLHGAFWDAKASGKIETLQSIMKAVRETMGPESQLNLVKSRRLGIVSVSSINFIQDALSVIDYQRQSSLSMRLIINALAKAMTENNPDGYKYFHDLIFHDERNISTLKYLDAQHLSGLMSVEGCENWMKRLLDAAIKVPEDSISSLQDGLLSKFNNEELQCFLTAITSNIDQPSRSINVWAKLIHSSCKGNATYSPDVKQMFNYISKNLGKRTIVKLILSDNGSTVEWVALRGYTEILDVMLAALPPADQEQLRQRLANNAHQKMFEEFLSKVPISWDRSQSYSNAVEVIRYCLKNGSKEQLSKFANSATFVYEIQEKKFSIWNTFNDTIFTNQIGFDRDIQVLIEFMAEKLNVDDIKILMLHDDIGKGPFFLRLILWEGIRFAWEMIDLLPANVREPVNIYLKNNGPQIIHKMFFSNGTETLLAKMRQLGRMYSINILQFYLDNGNKEQLAQFMETITSIHYVGSAKRSLWGAASLHTFTTDNTINEFLGCVSEKLGKNAVKKLVLHKENNELDVVIIYALRKSWADRCIAMFAYLDDEGRDEVRHLVESLPSHTDVERYGQQLKDNWDEVDLSKIQYTHGKNTLLTETPGMGHNVETGHPLVMVG</sequence>